<dbReference type="InterPro" id="IPR043502">
    <property type="entry name" value="DNA/RNA_pol_sf"/>
</dbReference>
<proteinExistence type="predicted"/>
<dbReference type="SUPFAM" id="SSF53098">
    <property type="entry name" value="Ribonuclease H-like"/>
    <property type="match status" value="1"/>
</dbReference>
<name>W4FT47_APHAT</name>
<evidence type="ECO:0000256" key="4">
    <source>
        <dbReference type="ARBA" id="ARBA00022759"/>
    </source>
</evidence>
<accession>W4FT47</accession>
<keyword evidence="1" id="KW-0808">Transferase</keyword>
<dbReference type="GO" id="GO:0016787">
    <property type="term" value="F:hydrolase activity"/>
    <property type="evidence" value="ECO:0007669"/>
    <property type="project" value="UniProtKB-KW"/>
</dbReference>
<evidence type="ECO:0000256" key="6">
    <source>
        <dbReference type="ARBA" id="ARBA00022918"/>
    </source>
</evidence>
<dbReference type="InterPro" id="IPR041373">
    <property type="entry name" value="RT_RNaseH"/>
</dbReference>
<organism evidence="8">
    <name type="scientific">Aphanomyces astaci</name>
    <name type="common">Crayfish plague agent</name>
    <dbReference type="NCBI Taxonomy" id="112090"/>
    <lineage>
        <taxon>Eukaryota</taxon>
        <taxon>Sar</taxon>
        <taxon>Stramenopiles</taxon>
        <taxon>Oomycota</taxon>
        <taxon>Saprolegniomycetes</taxon>
        <taxon>Saprolegniales</taxon>
        <taxon>Verrucalvaceae</taxon>
        <taxon>Aphanomyces</taxon>
    </lineage>
</organism>
<keyword evidence="4" id="KW-0255">Endonuclease</keyword>
<dbReference type="InterPro" id="IPR050951">
    <property type="entry name" value="Retrovirus_Pol_polyprotein"/>
</dbReference>
<gene>
    <name evidence="8" type="ORF">H257_14451</name>
</gene>
<dbReference type="GO" id="GO:0003676">
    <property type="term" value="F:nucleic acid binding"/>
    <property type="evidence" value="ECO:0007669"/>
    <property type="project" value="InterPro"/>
</dbReference>
<keyword evidence="3" id="KW-0540">Nuclease</keyword>
<sequence length="198" mass="21445">MRSSIPSYSELIGPLRSLLDVAAKAGWVEEDGVGVNQVVCRRVGFRTRCVFCSGQGHVAANDKIICLYIDASDTHWGAACTQIPPEDLELPVEQQRHEPLAFLSGGFDGASARWPTVEKEAFAIVESCKPLAANGWKYVLVVKDGMSGFCRLFPSATADAESTANALMDWFATHGIVSTWVSDGGTHFKNVVVGKIKR</sequence>
<keyword evidence="2" id="KW-0548">Nucleotidyltransferase</keyword>
<dbReference type="OrthoDB" id="121379at2759"/>
<protein>
    <recommendedName>
        <fullName evidence="7">Reverse transcriptase RNase H-like domain-containing protein</fullName>
    </recommendedName>
</protein>
<dbReference type="VEuPathDB" id="FungiDB:H257_14451"/>
<dbReference type="PANTHER" id="PTHR37984">
    <property type="entry name" value="PROTEIN CBG26694"/>
    <property type="match status" value="1"/>
</dbReference>
<evidence type="ECO:0000259" key="7">
    <source>
        <dbReference type="Pfam" id="PF17917"/>
    </source>
</evidence>
<dbReference type="PANTHER" id="PTHR37984:SF5">
    <property type="entry name" value="PROTEIN NYNRIN-LIKE"/>
    <property type="match status" value="1"/>
</dbReference>
<evidence type="ECO:0000256" key="2">
    <source>
        <dbReference type="ARBA" id="ARBA00022695"/>
    </source>
</evidence>
<keyword evidence="5" id="KW-0378">Hydrolase</keyword>
<dbReference type="AlphaFoldDB" id="W4FT47"/>
<dbReference type="EMBL" id="KI913171">
    <property type="protein sequence ID" value="ETV69828.1"/>
    <property type="molecule type" value="Genomic_DNA"/>
</dbReference>
<feature type="domain" description="Reverse transcriptase RNase H-like" evidence="7">
    <location>
        <begin position="62"/>
        <end position="131"/>
    </location>
</feature>
<dbReference type="GO" id="GO:0004519">
    <property type="term" value="F:endonuclease activity"/>
    <property type="evidence" value="ECO:0007669"/>
    <property type="project" value="UniProtKB-KW"/>
</dbReference>
<evidence type="ECO:0000256" key="1">
    <source>
        <dbReference type="ARBA" id="ARBA00022679"/>
    </source>
</evidence>
<dbReference type="GO" id="GO:0003964">
    <property type="term" value="F:RNA-directed DNA polymerase activity"/>
    <property type="evidence" value="ECO:0007669"/>
    <property type="project" value="UniProtKB-KW"/>
</dbReference>
<evidence type="ECO:0000256" key="5">
    <source>
        <dbReference type="ARBA" id="ARBA00022801"/>
    </source>
</evidence>
<reference evidence="8" key="1">
    <citation type="submission" date="2013-12" db="EMBL/GenBank/DDBJ databases">
        <title>The Genome Sequence of Aphanomyces astaci APO3.</title>
        <authorList>
            <consortium name="The Broad Institute Genomics Platform"/>
            <person name="Russ C."/>
            <person name="Tyler B."/>
            <person name="van West P."/>
            <person name="Dieguez-Uribeondo J."/>
            <person name="Young S.K."/>
            <person name="Zeng Q."/>
            <person name="Gargeya S."/>
            <person name="Fitzgerald M."/>
            <person name="Abouelleil A."/>
            <person name="Alvarado L."/>
            <person name="Chapman S.B."/>
            <person name="Gainer-Dewar J."/>
            <person name="Goldberg J."/>
            <person name="Griggs A."/>
            <person name="Gujja S."/>
            <person name="Hansen M."/>
            <person name="Howarth C."/>
            <person name="Imamovic A."/>
            <person name="Ireland A."/>
            <person name="Larimer J."/>
            <person name="McCowan C."/>
            <person name="Murphy C."/>
            <person name="Pearson M."/>
            <person name="Poon T.W."/>
            <person name="Priest M."/>
            <person name="Roberts A."/>
            <person name="Saif S."/>
            <person name="Shea T."/>
            <person name="Sykes S."/>
            <person name="Wortman J."/>
            <person name="Nusbaum C."/>
            <person name="Birren B."/>
        </authorList>
    </citation>
    <scope>NUCLEOTIDE SEQUENCE [LARGE SCALE GENOMIC DNA]</scope>
    <source>
        <strain evidence="8">APO3</strain>
    </source>
</reference>
<evidence type="ECO:0000313" key="8">
    <source>
        <dbReference type="EMBL" id="ETV69828.1"/>
    </source>
</evidence>
<evidence type="ECO:0000256" key="3">
    <source>
        <dbReference type="ARBA" id="ARBA00022722"/>
    </source>
</evidence>
<keyword evidence="6" id="KW-0695">RNA-directed DNA polymerase</keyword>
<dbReference type="RefSeq" id="XP_009840566.1">
    <property type="nucleotide sequence ID" value="XM_009842264.1"/>
</dbReference>
<dbReference type="InterPro" id="IPR036397">
    <property type="entry name" value="RNaseH_sf"/>
</dbReference>
<dbReference type="Pfam" id="PF17917">
    <property type="entry name" value="RT_RNaseH"/>
    <property type="match status" value="1"/>
</dbReference>
<dbReference type="GeneID" id="20816447"/>
<dbReference type="SUPFAM" id="SSF56672">
    <property type="entry name" value="DNA/RNA polymerases"/>
    <property type="match status" value="1"/>
</dbReference>
<dbReference type="Gene3D" id="3.30.420.10">
    <property type="entry name" value="Ribonuclease H-like superfamily/Ribonuclease H"/>
    <property type="match status" value="1"/>
</dbReference>
<dbReference type="InterPro" id="IPR012337">
    <property type="entry name" value="RNaseH-like_sf"/>
</dbReference>